<dbReference type="GO" id="GO:0008237">
    <property type="term" value="F:metallopeptidase activity"/>
    <property type="evidence" value="ECO:0007669"/>
    <property type="project" value="UniProtKB-KW"/>
</dbReference>
<keyword evidence="1" id="KW-0812">Transmembrane</keyword>
<protein>
    <submittedName>
        <fullName evidence="3">CPBP family intramembrane metalloprotease</fullName>
    </submittedName>
</protein>
<feature type="domain" description="CAAX prenyl protease 2/Lysostaphin resistance protein A-like" evidence="2">
    <location>
        <begin position="123"/>
        <end position="234"/>
    </location>
</feature>
<dbReference type="RefSeq" id="WP_132480042.1">
    <property type="nucleotide sequence ID" value="NZ_SMKW01000002.1"/>
</dbReference>
<dbReference type="OrthoDB" id="3698126at2"/>
<dbReference type="EMBL" id="SMKW01000002">
    <property type="protein sequence ID" value="TDD56054.1"/>
    <property type="molecule type" value="Genomic_DNA"/>
</dbReference>
<evidence type="ECO:0000313" key="3">
    <source>
        <dbReference type="EMBL" id="TDD56054.1"/>
    </source>
</evidence>
<keyword evidence="3" id="KW-0645">Protease</keyword>
<keyword evidence="3" id="KW-0378">Hydrolase</keyword>
<feature type="transmembrane region" description="Helical" evidence="1">
    <location>
        <begin position="201"/>
        <end position="217"/>
    </location>
</feature>
<proteinExistence type="predicted"/>
<dbReference type="AlphaFoldDB" id="A0A4R4ZET6"/>
<keyword evidence="1" id="KW-0472">Membrane</keyword>
<dbReference type="GO" id="GO:0080120">
    <property type="term" value="P:CAAX-box protein maturation"/>
    <property type="evidence" value="ECO:0007669"/>
    <property type="project" value="UniProtKB-ARBA"/>
</dbReference>
<gene>
    <name evidence="3" type="ORF">E1288_02560</name>
</gene>
<dbReference type="Pfam" id="PF02517">
    <property type="entry name" value="Rce1-like"/>
    <property type="match status" value="1"/>
</dbReference>
<feature type="transmembrane region" description="Helical" evidence="1">
    <location>
        <begin position="41"/>
        <end position="63"/>
    </location>
</feature>
<organism evidence="3 4">
    <name type="scientific">Saccharopolyspora elongata</name>
    <dbReference type="NCBI Taxonomy" id="2530387"/>
    <lineage>
        <taxon>Bacteria</taxon>
        <taxon>Bacillati</taxon>
        <taxon>Actinomycetota</taxon>
        <taxon>Actinomycetes</taxon>
        <taxon>Pseudonocardiales</taxon>
        <taxon>Pseudonocardiaceae</taxon>
        <taxon>Saccharopolyspora</taxon>
    </lineage>
</organism>
<dbReference type="GO" id="GO:0006508">
    <property type="term" value="P:proteolysis"/>
    <property type="evidence" value="ECO:0007669"/>
    <property type="project" value="UniProtKB-KW"/>
</dbReference>
<keyword evidence="4" id="KW-1185">Reference proteome</keyword>
<evidence type="ECO:0000259" key="2">
    <source>
        <dbReference type="Pfam" id="PF02517"/>
    </source>
</evidence>
<evidence type="ECO:0000256" key="1">
    <source>
        <dbReference type="SAM" id="Phobius"/>
    </source>
</evidence>
<feature type="transmembrane region" description="Helical" evidence="1">
    <location>
        <begin position="84"/>
        <end position="110"/>
    </location>
</feature>
<feature type="transmembrane region" description="Helical" evidence="1">
    <location>
        <begin position="156"/>
        <end position="181"/>
    </location>
</feature>
<sequence>MIVHRTGALAVLGRAALGPIAMAFALGVATTVAPASGDDGFAMRLLPAVLTSLIAVPVVVLLWRRRGGLRGLGLTADLRGLRGFLLGCVVTAGSAALVFGGGTAAGWLRWTDLDPGSLAVFLATNAIVAFLLEALPEELTLRGYAWCTLRSRFGRWAAAVGTTAIFLVVPAASALVAAGIAVLAGGSPGAIGWAPAGEDPVSYLILLTVFGIALIAARSATGSLWTSVATHLTFLTVQRIVLDGERRDAGWSAEMTTPDALLLVPAYLLLAAVVFLGVRRLARRGQVSRQAVSETV</sequence>
<comment type="caution">
    <text evidence="3">The sequence shown here is derived from an EMBL/GenBank/DDBJ whole genome shotgun (WGS) entry which is preliminary data.</text>
</comment>
<dbReference type="GO" id="GO:0004175">
    <property type="term" value="F:endopeptidase activity"/>
    <property type="evidence" value="ECO:0007669"/>
    <property type="project" value="UniProtKB-ARBA"/>
</dbReference>
<evidence type="ECO:0000313" key="4">
    <source>
        <dbReference type="Proteomes" id="UP000294947"/>
    </source>
</evidence>
<dbReference type="InterPro" id="IPR003675">
    <property type="entry name" value="Rce1/LyrA-like_dom"/>
</dbReference>
<dbReference type="Proteomes" id="UP000294947">
    <property type="component" value="Unassembled WGS sequence"/>
</dbReference>
<keyword evidence="3" id="KW-0482">Metalloprotease</keyword>
<feature type="transmembrane region" description="Helical" evidence="1">
    <location>
        <begin position="224"/>
        <end position="242"/>
    </location>
</feature>
<feature type="transmembrane region" description="Helical" evidence="1">
    <location>
        <begin position="262"/>
        <end position="282"/>
    </location>
</feature>
<name>A0A4R4ZET6_9PSEU</name>
<keyword evidence="1" id="KW-1133">Transmembrane helix</keyword>
<feature type="transmembrane region" description="Helical" evidence="1">
    <location>
        <begin position="116"/>
        <end position="135"/>
    </location>
</feature>
<reference evidence="3 4" key="1">
    <citation type="submission" date="2019-03" db="EMBL/GenBank/DDBJ databases">
        <title>Draft genome sequences of novel Actinobacteria.</title>
        <authorList>
            <person name="Sahin N."/>
            <person name="Ay H."/>
            <person name="Saygin H."/>
        </authorList>
    </citation>
    <scope>NUCLEOTIDE SEQUENCE [LARGE SCALE GENOMIC DNA]</scope>
    <source>
        <strain evidence="3 4">7K502</strain>
    </source>
</reference>
<accession>A0A4R4ZET6</accession>